<evidence type="ECO:0000256" key="1">
    <source>
        <dbReference type="SAM" id="Phobius"/>
    </source>
</evidence>
<keyword evidence="1" id="KW-0812">Transmembrane</keyword>
<dbReference type="EMBL" id="FJ915123">
    <property type="protein sequence ID" value="ADB23380.1"/>
    <property type="molecule type" value="Genomic_DNA"/>
</dbReference>
<proteinExistence type="predicted"/>
<feature type="transmembrane region" description="Helical" evidence="1">
    <location>
        <begin position="82"/>
        <end position="100"/>
    </location>
</feature>
<sequence>MMTWTQLLVPITLTGTGMAAGGLMITVLGGVPLLLRLPTDQYVPIHQFLVTRFDPFMPICMITSLVVDLLLAVVANEPVSRIAFGVAAVLLFGAMVISLTKNVPINRWLKTLDPDRLPENFEEINPRVRWGRWNSLRTVFVVVALALSAIAVGPLL</sequence>
<accession>D2SYY8</accession>
<dbReference type="InterPro" id="IPR013901">
    <property type="entry name" value="Anthrone_oxy"/>
</dbReference>
<name>D2SYY8_MICEC</name>
<organism evidence="2">
    <name type="scientific">Micromonospora echinospora subsp. challisensis</name>
    <dbReference type="NCBI Taxonomy" id="704114"/>
    <lineage>
        <taxon>Bacteria</taxon>
        <taxon>Bacillati</taxon>
        <taxon>Actinomycetota</taxon>
        <taxon>Actinomycetes</taxon>
        <taxon>Micromonosporales</taxon>
        <taxon>Micromonosporaceae</taxon>
        <taxon>Micromonospora</taxon>
    </lineage>
</organism>
<dbReference type="AlphaFoldDB" id="D2SYY8"/>
<feature type="transmembrane region" description="Helical" evidence="1">
    <location>
        <begin position="136"/>
        <end position="155"/>
    </location>
</feature>
<reference evidence="2" key="1">
    <citation type="journal article" date="2009" name="J. Antibiot.">
        <title>TLN-05220, TLN-05223, new Echinosporamicin-type antibiotics, and proposed revision of the structure of bravomicins(*).</title>
        <authorList>
            <person name="Banskota A.H."/>
            <person name="Aouidate M."/>
            <person name="Sorensen D."/>
            <person name="Ibrahim A."/>
            <person name="Piraee M."/>
            <person name="Zazopoulos E."/>
            <person name="Alarco A.M."/>
            <person name="Gourdeau H."/>
            <person name="Mellon C."/>
            <person name="Farnet C.M."/>
            <person name="Falardeau P."/>
            <person name="McAlpine J.B."/>
        </authorList>
    </citation>
    <scope>NUCLEOTIDE SEQUENCE</scope>
    <source>
        <strain evidence="2">NRRL 12255</strain>
    </source>
</reference>
<evidence type="ECO:0008006" key="3">
    <source>
        <dbReference type="Google" id="ProtNLM"/>
    </source>
</evidence>
<evidence type="ECO:0000313" key="2">
    <source>
        <dbReference type="EMBL" id="ADB23380.1"/>
    </source>
</evidence>
<keyword evidence="1" id="KW-1133">Transmembrane helix</keyword>
<keyword evidence="1" id="KW-0472">Membrane</keyword>
<feature type="transmembrane region" description="Helical" evidence="1">
    <location>
        <begin position="12"/>
        <end position="35"/>
    </location>
</feature>
<dbReference type="Pfam" id="PF08592">
    <property type="entry name" value="Anthrone_oxy"/>
    <property type="match status" value="1"/>
</dbReference>
<protein>
    <recommendedName>
        <fullName evidence="3">DUF1772 domain-containing protein</fullName>
    </recommendedName>
</protein>